<keyword evidence="4" id="KW-1185">Reference proteome</keyword>
<evidence type="ECO:0000259" key="2">
    <source>
        <dbReference type="Pfam" id="PF00557"/>
    </source>
</evidence>
<dbReference type="GO" id="GO:0003677">
    <property type="term" value="F:DNA binding"/>
    <property type="evidence" value="ECO:0007669"/>
    <property type="project" value="UniProtKB-KW"/>
</dbReference>
<name>A0A1X2GEH7_9FUNG</name>
<dbReference type="InterPro" id="IPR036388">
    <property type="entry name" value="WH-like_DNA-bd_sf"/>
</dbReference>
<keyword evidence="3" id="KW-0238">DNA-binding</keyword>
<dbReference type="InterPro" id="IPR036390">
    <property type="entry name" value="WH_DNA-bd_sf"/>
</dbReference>
<dbReference type="PANTHER" id="PTHR10804:SF11">
    <property type="entry name" value="PROLIFERATION-ASSOCIATED PROTEIN 2G4"/>
    <property type="match status" value="1"/>
</dbReference>
<dbReference type="InterPro" id="IPR004545">
    <property type="entry name" value="PA2G4"/>
</dbReference>
<evidence type="ECO:0000313" key="4">
    <source>
        <dbReference type="Proteomes" id="UP000242146"/>
    </source>
</evidence>
<dbReference type="FunFam" id="1.10.10.10:FF:000029">
    <property type="entry name" value="Proliferation-associated 2G4, a"/>
    <property type="match status" value="1"/>
</dbReference>
<evidence type="ECO:0000256" key="1">
    <source>
        <dbReference type="ARBA" id="ARBA00007319"/>
    </source>
</evidence>
<comment type="similarity">
    <text evidence="1">Belongs to the peptidase M24 family.</text>
</comment>
<dbReference type="Gene3D" id="1.10.10.10">
    <property type="entry name" value="Winged helix-like DNA-binding domain superfamily/Winged helix DNA-binding domain"/>
    <property type="match status" value="1"/>
</dbReference>
<evidence type="ECO:0000313" key="3">
    <source>
        <dbReference type="EMBL" id="ORX51920.1"/>
    </source>
</evidence>
<dbReference type="Gene3D" id="3.90.230.10">
    <property type="entry name" value="Creatinase/methionine aminopeptidase superfamily"/>
    <property type="match status" value="1"/>
</dbReference>
<sequence length="373" mass="40321">MSKKATTTPEVDTSIANPSALNKYKDAAAITNNVLEKVIALCVPGAKVLDICVEGDKLIREATKATYTKAKFTKGVGFPTTVSLNNTVAHFSPIPSDPEAATVLAEGDVAKIQLGTQIDGYCATVAHTLVVGASAEKPVTGAKADAIQAAHTALEATIRMIRPGNKNMEITKVVDQITEAYGTKAVEGMLSHQQLQNVTDGEKQIILNPMEAHLKDFKRIEFAENEVYCVDILVSTGDGKVRPSTARTTVYKKTNTRYQLKMAASRQVLSDIQAKAGSFPFSLRDLEDERKARMGIVECAKHQTVLPYDIVTEREGAVVAQFLTTVLVTKKGNVVICDPRFNAAVVKSDKSVKDEEIVKLLATEYAPPKKATK</sequence>
<organism evidence="3 4">
    <name type="scientific">Hesseltinella vesiculosa</name>
    <dbReference type="NCBI Taxonomy" id="101127"/>
    <lineage>
        <taxon>Eukaryota</taxon>
        <taxon>Fungi</taxon>
        <taxon>Fungi incertae sedis</taxon>
        <taxon>Mucoromycota</taxon>
        <taxon>Mucoromycotina</taxon>
        <taxon>Mucoromycetes</taxon>
        <taxon>Mucorales</taxon>
        <taxon>Cunninghamellaceae</taxon>
        <taxon>Hesseltinella</taxon>
    </lineage>
</organism>
<dbReference type="SUPFAM" id="SSF46785">
    <property type="entry name" value="Winged helix' DNA-binding domain"/>
    <property type="match status" value="1"/>
</dbReference>
<proteinExistence type="inferred from homology"/>
<dbReference type="GO" id="GO:0005634">
    <property type="term" value="C:nucleus"/>
    <property type="evidence" value="ECO:0007669"/>
    <property type="project" value="EnsemblFungi"/>
</dbReference>
<accession>A0A1X2GEH7</accession>
<dbReference type="EMBL" id="MCGT01000019">
    <property type="protein sequence ID" value="ORX51920.1"/>
    <property type="molecule type" value="Genomic_DNA"/>
</dbReference>
<comment type="caution">
    <text evidence="3">The sequence shown here is derived from an EMBL/GenBank/DDBJ whole genome shotgun (WGS) entry which is preliminary data.</text>
</comment>
<dbReference type="SUPFAM" id="SSF55920">
    <property type="entry name" value="Creatinase/aminopeptidase"/>
    <property type="match status" value="1"/>
</dbReference>
<dbReference type="InterPro" id="IPR047113">
    <property type="entry name" value="PA2G4/ARX1"/>
</dbReference>
<dbReference type="STRING" id="101127.A0A1X2GEH7"/>
<dbReference type="InterPro" id="IPR000994">
    <property type="entry name" value="Pept_M24"/>
</dbReference>
<gene>
    <name evidence="3" type="ORF">DM01DRAFT_1307065</name>
</gene>
<dbReference type="AlphaFoldDB" id="A0A1X2GEH7"/>
<dbReference type="OrthoDB" id="5876363at2759"/>
<dbReference type="Proteomes" id="UP000242146">
    <property type="component" value="Unassembled WGS sequence"/>
</dbReference>
<dbReference type="Pfam" id="PF00557">
    <property type="entry name" value="Peptidase_M24"/>
    <property type="match status" value="1"/>
</dbReference>
<dbReference type="CDD" id="cd01089">
    <property type="entry name" value="PA2G4-like"/>
    <property type="match status" value="1"/>
</dbReference>
<protein>
    <submittedName>
        <fullName evidence="3">DNA-binding protein</fullName>
    </submittedName>
</protein>
<feature type="domain" description="Peptidase M24" evidence="2">
    <location>
        <begin position="23"/>
        <end position="230"/>
    </location>
</feature>
<dbReference type="InterPro" id="IPR036005">
    <property type="entry name" value="Creatinase/aminopeptidase-like"/>
</dbReference>
<reference evidence="3 4" key="1">
    <citation type="submission" date="2016-07" db="EMBL/GenBank/DDBJ databases">
        <title>Pervasive Adenine N6-methylation of Active Genes in Fungi.</title>
        <authorList>
            <consortium name="DOE Joint Genome Institute"/>
            <person name="Mondo S.J."/>
            <person name="Dannebaum R.O."/>
            <person name="Kuo R.C."/>
            <person name="Labutti K."/>
            <person name="Haridas S."/>
            <person name="Kuo A."/>
            <person name="Salamov A."/>
            <person name="Ahrendt S.R."/>
            <person name="Lipzen A."/>
            <person name="Sullivan W."/>
            <person name="Andreopoulos W.B."/>
            <person name="Clum A."/>
            <person name="Lindquist E."/>
            <person name="Daum C."/>
            <person name="Ramamoorthy G.K."/>
            <person name="Gryganskyi A."/>
            <person name="Culley D."/>
            <person name="Magnuson J.K."/>
            <person name="James T.Y."/>
            <person name="O'Malley M.A."/>
            <person name="Stajich J.E."/>
            <person name="Spatafora J.W."/>
            <person name="Visel A."/>
            <person name="Grigoriev I.V."/>
        </authorList>
    </citation>
    <scope>NUCLEOTIDE SEQUENCE [LARGE SCALE GENOMIC DNA]</scope>
    <source>
        <strain evidence="3 4">NRRL 3301</strain>
    </source>
</reference>
<dbReference type="PANTHER" id="PTHR10804">
    <property type="entry name" value="PROTEASE FAMILY M24 METHIONYL AMINOPEPTIDASE, AMINOPEPTIDASE P"/>
    <property type="match status" value="1"/>
</dbReference>
<dbReference type="NCBIfam" id="TIGR00495">
    <property type="entry name" value="crvDNA_42K"/>
    <property type="match status" value="1"/>
</dbReference>